<name>A0ACD0P8X7_9BASI</name>
<keyword evidence="2" id="KW-1185">Reference proteome</keyword>
<sequence>MAISSPKPAANGSTPKQAKLSFSSNAAAPATPTQVFDLTFEEDDSELSELEDINTPPPQEPLKAKPSEKQTGSASKKASAQRPKPKKRPSLPEAQIESPGPGSAKKAKVAAERKASTSTPGEAKASSSKTTPDGEKKGRTYIAKDGTLKIKALPGEGDNCHHHNSYCPSKLLRCTAMRGDRRCTAKYCYTVLKRFYNLDPDVIVQSGRVFLQDESGHCPASEAKYAWKCPRCKGTCKCSLCRKKLGLPPLGRTEPAGEEKETKADEAREKPGKKPAKKKTEKEEKLAVAKSPKSGDKATGADKKGKGKTKGNEGKKVQSTLQKSHANAKNQAKVKGAAKELSLSPSKRRQSALLRPLKAPTAVPSPNCELIGTPLKPENLRARMWLYETLVRFDVIGLPRSVLNNLDRFDNWTHRLVQDVLATVLRFVAGLSNIEKGNPAKNTTKAVHAFRKHGHSLTRGEPWVETRNMLEFLGYRIEELPKVQHSELFVEDEASPEPVIQRRMTRGRRIQEDEDFELARRESLANSRSRTEDSDVSASESRASSPDPVALEEPVEAPDLEGKVAILTALIEVALMTDKIAEELKGAPDSIAALEKTAKVEAVKMEKEQAERLVELNKRAPSIVSEEYAKWKAERTELWRDYHWRQLDARVFSELQCDTHALRTGPIGHDVDGREYWHLREYQERMPRHTEGRWSWCLIVLGKPFPKNPRPTITQEDAGEGQGEGQKGGPGGSFPPTPSTCPSKAQVNAEVEGMELDVTTPPGTPSKVSDEKEKAHAGAGGVVAAKGDAGKTEKEKEAIEIDDEEEDDDPDRSDVVCMGTNDPLVIQATIDFIHYRLARKEYEENVIQKRKAEAETLTKKERNLLKEDQELRKGRIQELVKGLMKSKEYFAWHRDEVEKIWK</sequence>
<proteinExistence type="predicted"/>
<accession>A0ACD0P8X7</accession>
<dbReference type="Proteomes" id="UP000245626">
    <property type="component" value="Unassembled WGS sequence"/>
</dbReference>
<evidence type="ECO:0000313" key="2">
    <source>
        <dbReference type="Proteomes" id="UP000245626"/>
    </source>
</evidence>
<gene>
    <name evidence="1" type="ORF">IE53DRAFT_70853</name>
</gene>
<organism evidence="1 2">
    <name type="scientific">Violaceomyces palustris</name>
    <dbReference type="NCBI Taxonomy" id="1673888"/>
    <lineage>
        <taxon>Eukaryota</taxon>
        <taxon>Fungi</taxon>
        <taxon>Dikarya</taxon>
        <taxon>Basidiomycota</taxon>
        <taxon>Ustilaginomycotina</taxon>
        <taxon>Ustilaginomycetes</taxon>
        <taxon>Violaceomycetales</taxon>
        <taxon>Violaceomycetaceae</taxon>
        <taxon>Violaceomyces</taxon>
    </lineage>
</organism>
<reference evidence="1 2" key="1">
    <citation type="journal article" date="2018" name="Mol. Biol. Evol.">
        <title>Broad Genomic Sampling Reveals a Smut Pathogenic Ancestry of the Fungal Clade Ustilaginomycotina.</title>
        <authorList>
            <person name="Kijpornyongpan T."/>
            <person name="Mondo S.J."/>
            <person name="Barry K."/>
            <person name="Sandor L."/>
            <person name="Lee J."/>
            <person name="Lipzen A."/>
            <person name="Pangilinan J."/>
            <person name="LaButti K."/>
            <person name="Hainaut M."/>
            <person name="Henrissat B."/>
            <person name="Grigoriev I.V."/>
            <person name="Spatafora J.W."/>
            <person name="Aime M.C."/>
        </authorList>
    </citation>
    <scope>NUCLEOTIDE SEQUENCE [LARGE SCALE GENOMIC DNA]</scope>
    <source>
        <strain evidence="1 2">SA 807</strain>
    </source>
</reference>
<dbReference type="EMBL" id="KZ819684">
    <property type="protein sequence ID" value="PWN54462.1"/>
    <property type="molecule type" value="Genomic_DNA"/>
</dbReference>
<evidence type="ECO:0000313" key="1">
    <source>
        <dbReference type="EMBL" id="PWN54462.1"/>
    </source>
</evidence>
<protein>
    <submittedName>
        <fullName evidence="1">Uncharacterized protein</fullName>
    </submittedName>
</protein>